<sequence>MQQQMHALSNAARGINTPNDEAAKAQSSQEMAKTVTHDEHNDNVGAFANMLKDAFENVNLLQNDSSNKQTKFDLGDRSVTLSDVMLASQKASISFEATLQIRNKMLEAYKTVSQMQV</sequence>
<evidence type="ECO:0000256" key="5">
    <source>
        <dbReference type="HAMAP-Rule" id="MF_00724"/>
    </source>
</evidence>
<reference evidence="7 8" key="1">
    <citation type="submission" date="2021-03" db="EMBL/GenBank/DDBJ databases">
        <title>Succinivibrio sp. nov. isolated from feces of cow.</title>
        <authorList>
            <person name="Choi J.-Y."/>
        </authorList>
    </citation>
    <scope>NUCLEOTIDE SEQUENCE [LARGE SCALE GENOMIC DNA]</scope>
    <source>
        <strain evidence="7 8">AGMB01872</strain>
    </source>
</reference>
<dbReference type="PRINTS" id="PR01006">
    <property type="entry name" value="FLGHOOKFLIE"/>
</dbReference>
<dbReference type="NCBIfam" id="TIGR00205">
    <property type="entry name" value="fliE"/>
    <property type="match status" value="1"/>
</dbReference>
<keyword evidence="8" id="KW-1185">Reference proteome</keyword>
<evidence type="ECO:0000256" key="3">
    <source>
        <dbReference type="ARBA" id="ARBA00018024"/>
    </source>
</evidence>
<keyword evidence="7" id="KW-0969">Cilium</keyword>
<proteinExistence type="inferred from homology"/>
<accession>A0ABS7DEC6</accession>
<comment type="subcellular location">
    <subcellularLocation>
        <location evidence="1 5">Bacterial flagellum basal body</location>
    </subcellularLocation>
</comment>
<dbReference type="Pfam" id="PF02049">
    <property type="entry name" value="FliE"/>
    <property type="match status" value="1"/>
</dbReference>
<evidence type="ECO:0000256" key="4">
    <source>
        <dbReference type="ARBA" id="ARBA00023143"/>
    </source>
</evidence>
<dbReference type="PANTHER" id="PTHR34653:SF1">
    <property type="entry name" value="FLAGELLAR HOOK-BASAL BODY COMPLEX PROTEIN FLIE"/>
    <property type="match status" value="1"/>
</dbReference>
<keyword evidence="7" id="KW-0966">Cell projection</keyword>
<comment type="caution">
    <text evidence="7">The sequence shown here is derived from an EMBL/GenBank/DDBJ whole genome shotgun (WGS) entry which is preliminary data.</text>
</comment>
<organism evidence="7 8">
    <name type="scientific">Succinivibrio faecicola</name>
    <dbReference type="NCBI Taxonomy" id="2820300"/>
    <lineage>
        <taxon>Bacteria</taxon>
        <taxon>Pseudomonadati</taxon>
        <taxon>Pseudomonadota</taxon>
        <taxon>Gammaproteobacteria</taxon>
        <taxon>Aeromonadales</taxon>
        <taxon>Succinivibrionaceae</taxon>
        <taxon>Succinivibrio</taxon>
    </lineage>
</organism>
<dbReference type="EMBL" id="JAGFNY010000003">
    <property type="protein sequence ID" value="MBW7569647.1"/>
    <property type="molecule type" value="Genomic_DNA"/>
</dbReference>
<name>A0ABS7DEC6_9GAMM</name>
<evidence type="ECO:0000313" key="7">
    <source>
        <dbReference type="EMBL" id="MBW7569647.1"/>
    </source>
</evidence>
<dbReference type="Proteomes" id="UP000731465">
    <property type="component" value="Unassembled WGS sequence"/>
</dbReference>
<evidence type="ECO:0000313" key="8">
    <source>
        <dbReference type="Proteomes" id="UP000731465"/>
    </source>
</evidence>
<dbReference type="HAMAP" id="MF_00724">
    <property type="entry name" value="FliE"/>
    <property type="match status" value="1"/>
</dbReference>
<dbReference type="PANTHER" id="PTHR34653">
    <property type="match status" value="1"/>
</dbReference>
<keyword evidence="4 5" id="KW-0975">Bacterial flagellum</keyword>
<evidence type="ECO:0000256" key="1">
    <source>
        <dbReference type="ARBA" id="ARBA00004117"/>
    </source>
</evidence>
<evidence type="ECO:0000256" key="6">
    <source>
        <dbReference type="SAM" id="MobiDB-lite"/>
    </source>
</evidence>
<gene>
    <name evidence="5 7" type="primary">fliE</name>
    <name evidence="7" type="ORF">J5V48_01935</name>
</gene>
<comment type="similarity">
    <text evidence="2 5">Belongs to the FliE family.</text>
</comment>
<keyword evidence="7" id="KW-0282">Flagellum</keyword>
<feature type="region of interest" description="Disordered" evidence="6">
    <location>
        <begin position="1"/>
        <end position="36"/>
    </location>
</feature>
<dbReference type="InterPro" id="IPR001624">
    <property type="entry name" value="FliE"/>
</dbReference>
<protein>
    <recommendedName>
        <fullName evidence="3 5">Flagellar hook-basal body complex protein FliE</fullName>
    </recommendedName>
</protein>
<evidence type="ECO:0000256" key="2">
    <source>
        <dbReference type="ARBA" id="ARBA00009272"/>
    </source>
</evidence>